<name>A0A914HQC5_GLORO</name>
<feature type="compositionally biased region" description="Low complexity" evidence="1">
    <location>
        <begin position="280"/>
        <end position="289"/>
    </location>
</feature>
<evidence type="ECO:0000313" key="2">
    <source>
        <dbReference type="Proteomes" id="UP000887572"/>
    </source>
</evidence>
<proteinExistence type="predicted"/>
<keyword evidence="2" id="KW-1185">Reference proteome</keyword>
<reference evidence="3" key="1">
    <citation type="submission" date="2022-11" db="UniProtKB">
        <authorList>
            <consortium name="WormBaseParasite"/>
        </authorList>
    </citation>
    <scope>IDENTIFICATION</scope>
</reference>
<feature type="compositionally biased region" description="Pro residues" evidence="1">
    <location>
        <begin position="268"/>
        <end position="279"/>
    </location>
</feature>
<feature type="region of interest" description="Disordered" evidence="1">
    <location>
        <begin position="154"/>
        <end position="177"/>
    </location>
</feature>
<evidence type="ECO:0000313" key="3">
    <source>
        <dbReference type="WBParaSite" id="Gr19_v10_g2727.t1"/>
    </source>
</evidence>
<sequence>MVLTIPTLDLKPSQIAGHALFLTLFPPRHLSLDPTFQLYGQSAVVVVGQKSDATNIYFTYKIFCTTYAKRRLQARIEHTTFGAVITSSLSNAVIVLAKTEFTLALKLMLATRSSLHSFPHGTCPSTQPFNCMANQPLSSSGKNLMLPAEVERAEAAERKKAEKQRRRDRKAREEAERTRAITRLREDYRNSVNAVRSGQYRMNWTPTSTMIRIARMGMPGEQAPPPFVSATFYESTRAVPPPMDPRLQRQLQPAPTTLRPPATRAPPSTRPPTPAPAARPPSLFSGGLLPLPPPPVPPTRVSRQA</sequence>
<organism evidence="2 3">
    <name type="scientific">Globodera rostochiensis</name>
    <name type="common">Golden nematode worm</name>
    <name type="synonym">Heterodera rostochiensis</name>
    <dbReference type="NCBI Taxonomy" id="31243"/>
    <lineage>
        <taxon>Eukaryota</taxon>
        <taxon>Metazoa</taxon>
        <taxon>Ecdysozoa</taxon>
        <taxon>Nematoda</taxon>
        <taxon>Chromadorea</taxon>
        <taxon>Rhabditida</taxon>
        <taxon>Tylenchina</taxon>
        <taxon>Tylenchomorpha</taxon>
        <taxon>Tylenchoidea</taxon>
        <taxon>Heteroderidae</taxon>
        <taxon>Heteroderinae</taxon>
        <taxon>Globodera</taxon>
    </lineage>
</organism>
<feature type="region of interest" description="Disordered" evidence="1">
    <location>
        <begin position="237"/>
        <end position="305"/>
    </location>
</feature>
<protein>
    <submittedName>
        <fullName evidence="3">Uncharacterized protein</fullName>
    </submittedName>
</protein>
<dbReference type="Proteomes" id="UP000887572">
    <property type="component" value="Unplaced"/>
</dbReference>
<feature type="compositionally biased region" description="Low complexity" evidence="1">
    <location>
        <begin position="253"/>
        <end position="267"/>
    </location>
</feature>
<dbReference type="AlphaFoldDB" id="A0A914HQC5"/>
<dbReference type="WBParaSite" id="Gr19_v10_g2727.t1">
    <property type="protein sequence ID" value="Gr19_v10_g2727.t1"/>
    <property type="gene ID" value="Gr19_v10_g2727"/>
</dbReference>
<accession>A0A914HQC5</accession>
<evidence type="ECO:0000256" key="1">
    <source>
        <dbReference type="SAM" id="MobiDB-lite"/>
    </source>
</evidence>